<dbReference type="PANTHER" id="PTHR36766">
    <property type="entry name" value="PLANT BROAD-SPECTRUM MILDEW RESISTANCE PROTEIN RPW8"/>
    <property type="match status" value="1"/>
</dbReference>
<keyword evidence="2" id="KW-0547">Nucleotide-binding</keyword>
<feature type="non-terminal residue" evidence="7">
    <location>
        <position position="350"/>
    </location>
</feature>
<dbReference type="STRING" id="2711.A0A067DBQ3"/>
<dbReference type="FunFam" id="3.40.50.300:FF:001091">
    <property type="entry name" value="Probable disease resistance protein At1g61300"/>
    <property type="match status" value="1"/>
</dbReference>
<reference evidence="7 8" key="1">
    <citation type="submission" date="2014-04" db="EMBL/GenBank/DDBJ databases">
        <authorList>
            <consortium name="International Citrus Genome Consortium"/>
            <person name="Gmitter F."/>
            <person name="Chen C."/>
            <person name="Farmerie W."/>
            <person name="Harkins T."/>
            <person name="Desany B."/>
            <person name="Mohiuddin M."/>
            <person name="Kodira C."/>
            <person name="Borodovsky M."/>
            <person name="Lomsadze A."/>
            <person name="Burns P."/>
            <person name="Jenkins J."/>
            <person name="Prochnik S."/>
            <person name="Shu S."/>
            <person name="Chapman J."/>
            <person name="Pitluck S."/>
            <person name="Schmutz J."/>
            <person name="Rokhsar D."/>
        </authorList>
    </citation>
    <scope>NUCLEOTIDE SEQUENCE</scope>
</reference>
<evidence type="ECO:0000313" key="7">
    <source>
        <dbReference type="EMBL" id="KDO40434.1"/>
    </source>
</evidence>
<dbReference type="SUPFAM" id="SSF52540">
    <property type="entry name" value="P-loop containing nucleoside triphosphate hydrolases"/>
    <property type="match status" value="1"/>
</dbReference>
<feature type="domain" description="NB-ARC" evidence="5">
    <location>
        <begin position="206"/>
        <end position="343"/>
    </location>
</feature>
<dbReference type="Gene3D" id="1.20.5.4130">
    <property type="match status" value="1"/>
</dbReference>
<accession>A0A067DBQ3</accession>
<keyword evidence="8" id="KW-1185">Reference proteome</keyword>
<dbReference type="Gene3D" id="3.40.50.300">
    <property type="entry name" value="P-loop containing nucleotide triphosphate hydrolases"/>
    <property type="match status" value="1"/>
</dbReference>
<keyword evidence="4" id="KW-0067">ATP-binding</keyword>
<evidence type="ECO:0000313" key="8">
    <source>
        <dbReference type="Proteomes" id="UP000027120"/>
    </source>
</evidence>
<proteinExistence type="predicted"/>
<dbReference type="PaxDb" id="2711-XP_006470955.1"/>
<name>A0A067DBQ3_CITSI</name>
<dbReference type="AlphaFoldDB" id="A0A067DBQ3"/>
<dbReference type="PRINTS" id="PR00364">
    <property type="entry name" value="DISEASERSIST"/>
</dbReference>
<dbReference type="EMBL" id="KK785950">
    <property type="protein sequence ID" value="KDO40434.1"/>
    <property type="molecule type" value="Genomic_DNA"/>
</dbReference>
<organism evidence="7 8">
    <name type="scientific">Citrus sinensis</name>
    <name type="common">Sweet orange</name>
    <name type="synonym">Citrus aurantium var. sinensis</name>
    <dbReference type="NCBI Taxonomy" id="2711"/>
    <lineage>
        <taxon>Eukaryota</taxon>
        <taxon>Viridiplantae</taxon>
        <taxon>Streptophyta</taxon>
        <taxon>Embryophyta</taxon>
        <taxon>Tracheophyta</taxon>
        <taxon>Spermatophyta</taxon>
        <taxon>Magnoliopsida</taxon>
        <taxon>eudicotyledons</taxon>
        <taxon>Gunneridae</taxon>
        <taxon>Pentapetalae</taxon>
        <taxon>rosids</taxon>
        <taxon>malvids</taxon>
        <taxon>Sapindales</taxon>
        <taxon>Rutaceae</taxon>
        <taxon>Aurantioideae</taxon>
        <taxon>Citrus</taxon>
    </lineage>
</organism>
<evidence type="ECO:0000256" key="4">
    <source>
        <dbReference type="ARBA" id="ARBA00022840"/>
    </source>
</evidence>
<dbReference type="InterPro" id="IPR027417">
    <property type="entry name" value="P-loop_NTPase"/>
</dbReference>
<keyword evidence="3" id="KW-0611">Plant defense</keyword>
<evidence type="ECO:0008006" key="9">
    <source>
        <dbReference type="Google" id="ProtNLM"/>
    </source>
</evidence>
<dbReference type="Pfam" id="PF00931">
    <property type="entry name" value="NB-ARC"/>
    <property type="match status" value="1"/>
</dbReference>
<dbReference type="eggNOG" id="KOG4658">
    <property type="taxonomic scope" value="Eukaryota"/>
</dbReference>
<dbReference type="InterPro" id="IPR002182">
    <property type="entry name" value="NB-ARC"/>
</dbReference>
<gene>
    <name evidence="7" type="ORF">CISIN_1g048163mg</name>
</gene>
<dbReference type="PANTHER" id="PTHR36766:SF40">
    <property type="entry name" value="DISEASE RESISTANCE PROTEIN RGA3"/>
    <property type="match status" value="1"/>
</dbReference>
<sequence length="350" mass="39540">MSIIGEAILTASVDLLVNKLASEGIRLFARQEQIQADLKKWKNMLVMIKAVLADAEEKKTTDQSVKLWLGELQNLAYDVEDLLDEFQTEVFRRKLLLGNGEPAAALDQPSSSRTRTSKFRKLIPTCCTTFAPQSIQFDYAIMSKIKEINGRFQEIVTQKDSLGLNVSSGGRTIKDRQRRETTSLVKEAKVYGRETEKKDVVELLLRDDLSNDGEFSVIPIIGMGGLGKTTLAQLVYNDKQVQDHFDLKAWTCVSDDFDVFRLTKTILISIVPDQNVDNHNLNKLQEELKKKLSGKIFLLVLDDVWNENYNDWDRLRPPFEAGAPGSKIIVTARNQEVAAIMGTVRAYQLK</sequence>
<dbReference type="GO" id="GO:0043531">
    <property type="term" value="F:ADP binding"/>
    <property type="evidence" value="ECO:0007669"/>
    <property type="project" value="InterPro"/>
</dbReference>
<keyword evidence="1" id="KW-0677">Repeat</keyword>
<dbReference type="GO" id="GO:0006952">
    <property type="term" value="P:defense response"/>
    <property type="evidence" value="ECO:0007669"/>
    <property type="project" value="UniProtKB-KW"/>
</dbReference>
<evidence type="ECO:0000256" key="2">
    <source>
        <dbReference type="ARBA" id="ARBA00022741"/>
    </source>
</evidence>
<dbReference type="Proteomes" id="UP000027120">
    <property type="component" value="Unassembled WGS sequence"/>
</dbReference>
<evidence type="ECO:0000256" key="1">
    <source>
        <dbReference type="ARBA" id="ARBA00022737"/>
    </source>
</evidence>
<dbReference type="GO" id="GO:0005524">
    <property type="term" value="F:ATP binding"/>
    <property type="evidence" value="ECO:0007669"/>
    <property type="project" value="UniProtKB-KW"/>
</dbReference>
<protein>
    <recommendedName>
        <fullName evidence="9">Disease resistance RPP13-like protein 1</fullName>
    </recommendedName>
</protein>
<dbReference type="Pfam" id="PF18052">
    <property type="entry name" value="Rx_N"/>
    <property type="match status" value="1"/>
</dbReference>
<evidence type="ECO:0000259" key="6">
    <source>
        <dbReference type="Pfam" id="PF18052"/>
    </source>
</evidence>
<evidence type="ECO:0000256" key="3">
    <source>
        <dbReference type="ARBA" id="ARBA00022821"/>
    </source>
</evidence>
<feature type="domain" description="Disease resistance N-terminal" evidence="6">
    <location>
        <begin position="13"/>
        <end position="112"/>
    </location>
</feature>
<dbReference type="InterPro" id="IPR041118">
    <property type="entry name" value="Rx_N"/>
</dbReference>
<dbReference type="SMR" id="A0A067DBQ3"/>
<evidence type="ECO:0000259" key="5">
    <source>
        <dbReference type="Pfam" id="PF00931"/>
    </source>
</evidence>